<dbReference type="GO" id="GO:0006355">
    <property type="term" value="P:regulation of DNA-templated transcription"/>
    <property type="evidence" value="ECO:0007669"/>
    <property type="project" value="TreeGrafter"/>
</dbReference>
<name>A0A401RAL2_STRNR</name>
<dbReference type="InterPro" id="IPR018392">
    <property type="entry name" value="LysM"/>
</dbReference>
<organism evidence="7 8">
    <name type="scientific">Streptomyces noursei</name>
    <name type="common">Streptomyces albulus</name>
    <dbReference type="NCBI Taxonomy" id="1971"/>
    <lineage>
        <taxon>Bacteria</taxon>
        <taxon>Bacillati</taxon>
        <taxon>Actinomycetota</taxon>
        <taxon>Actinomycetes</taxon>
        <taxon>Kitasatosporales</taxon>
        <taxon>Streptomycetaceae</taxon>
        <taxon>Streptomyces</taxon>
    </lineage>
</organism>
<dbReference type="Pfam" id="PF01476">
    <property type="entry name" value="LysM"/>
    <property type="match status" value="1"/>
</dbReference>
<feature type="transmembrane region" description="Helical" evidence="5">
    <location>
        <begin position="113"/>
        <end position="135"/>
    </location>
</feature>
<dbReference type="PROSITE" id="PS51782">
    <property type="entry name" value="LYSM"/>
    <property type="match status" value="1"/>
</dbReference>
<dbReference type="InterPro" id="IPR051677">
    <property type="entry name" value="AfsR-DnrI-RedD_regulator"/>
</dbReference>
<accession>A0A401RAL2</accession>
<keyword evidence="1" id="KW-0902">Two-component regulatory system</keyword>
<keyword evidence="5" id="KW-1133">Transmembrane helix</keyword>
<dbReference type="GO" id="GO:0000160">
    <property type="term" value="P:phosphorelay signal transduction system"/>
    <property type="evidence" value="ECO:0007669"/>
    <property type="project" value="UniProtKB-KW"/>
</dbReference>
<dbReference type="RefSeq" id="WP_016577906.1">
    <property type="nucleotide sequence ID" value="NZ_BHXC01000007.1"/>
</dbReference>
<feature type="region of interest" description="Disordered" evidence="4">
    <location>
        <begin position="249"/>
        <end position="315"/>
    </location>
</feature>
<dbReference type="Gene3D" id="3.10.350.10">
    <property type="entry name" value="LysM domain"/>
    <property type="match status" value="1"/>
</dbReference>
<gene>
    <name evidence="7" type="primary">moaR1</name>
    <name evidence="7" type="ORF">SALB_07492</name>
</gene>
<dbReference type="Gene3D" id="1.25.40.10">
    <property type="entry name" value="Tetratricopeptide repeat domain"/>
    <property type="match status" value="1"/>
</dbReference>
<feature type="region of interest" description="Disordered" evidence="4">
    <location>
        <begin position="160"/>
        <end position="184"/>
    </location>
</feature>
<keyword evidence="5" id="KW-0812">Transmembrane</keyword>
<keyword evidence="2" id="KW-0805">Transcription regulation</keyword>
<feature type="region of interest" description="Disordered" evidence="4">
    <location>
        <begin position="632"/>
        <end position="674"/>
    </location>
</feature>
<reference evidence="7 8" key="1">
    <citation type="journal article" date="2019" name="Microbiol. Resour. Announc.">
        <title>Draft Genome Sequence of the Most Traditional epsilon-Poly-l-Lysine Producer, Streptomyces albulus NBRC14147.</title>
        <authorList>
            <person name="Yamanaka K."/>
            <person name="Hamano Y."/>
        </authorList>
    </citation>
    <scope>NUCLEOTIDE SEQUENCE [LARGE SCALE GENOMIC DNA]</scope>
    <source>
        <strain evidence="7 8">NBRC 14147</strain>
    </source>
</reference>
<proteinExistence type="predicted"/>
<dbReference type="CDD" id="cd00118">
    <property type="entry name" value="LysM"/>
    <property type="match status" value="1"/>
</dbReference>
<evidence type="ECO:0000259" key="6">
    <source>
        <dbReference type="PROSITE" id="PS51782"/>
    </source>
</evidence>
<sequence>MTYHAALRERLIAVVTALGAVAVTLALLAGMPYVLWQAVGVPWPDRVHSWSELGERLGEPISDPLVVELLAVVGWVCWAAFAFTVIREICWYTAHFPQLLHDRRTHHEHVATLSLKGSLAAVCIGTLVVAVLSLWRPAPAAAQQPSSANAAPQRISATAPLAPSTARPGSAVTNSSAEAPGPHAGSAAVRHFEYLVVEGDTLWDIAATHLGDALKWPRIYALNKDRVQRDGTRLSDPDLLKPGWRLTIPAAHNRPTSPATLPTPDRPAPHAAPQLSPPASTVAAQPTPARKPAIDQQAAADRHAHEQRPLPTPEQNDAVAYRGADAQQGPAAIGFGEASLIGITAAAGLLAARRYWYVHQRRRREPEAAVPALSPLVDKAAQAAHAAAQPAGNHDPDALIVRRTAPQQPRSADVVTIGVSDNTEVPLDILAMAGGCAWTGPGAKDAARALLTGILTTAERQRPADPHVKAVVPQDLSDCLLSGLPLQFTALTQTTDTSQAVHQAEQHLIAHARVQHNRETAELATLDSADEVAPGSLLLVVTPDAAHTGQIQAIASRSQPGVLIVLSLDTPLPGAQHWHVAVDGTTIRPEGRIQHPGNLELFRLTPDAGRDMTDMLLGAHGQRPHLRVLPNQQAPAGESHPQPASDEEPEPEPVAPTDTHAAFPSQPRQTKPVRLHVLGPVTLYARGHEEPVGTNLRPEVREFLALLAAHPTGLLTCDIADKLHLEPGTEQNAMKNLRRAVRRALRAATGIAEQEFILRQGELHKLHPELVETDLGDFTRILKQEFSYTKESPHDAVSVVREALGHYRGPFAQGADHLWADAIREHLTTQATDATLRLAHQAEHATAAPQQRDAVLALLEHLGVLHPDHERLTQHAVRLYQAAGRHDAALHAYGRLKRHLAELGLEPDPATQALVTSRTSSHRTG</sequence>
<evidence type="ECO:0000313" key="8">
    <source>
        <dbReference type="Proteomes" id="UP000288351"/>
    </source>
</evidence>
<feature type="domain" description="LysM" evidence="6">
    <location>
        <begin position="192"/>
        <end position="248"/>
    </location>
</feature>
<evidence type="ECO:0000256" key="4">
    <source>
        <dbReference type="SAM" id="MobiDB-lite"/>
    </source>
</evidence>
<dbReference type="InterPro" id="IPR005158">
    <property type="entry name" value="BTAD"/>
</dbReference>
<dbReference type="GO" id="GO:0003677">
    <property type="term" value="F:DNA binding"/>
    <property type="evidence" value="ECO:0007669"/>
    <property type="project" value="TreeGrafter"/>
</dbReference>
<dbReference type="SUPFAM" id="SSF48452">
    <property type="entry name" value="TPR-like"/>
    <property type="match status" value="1"/>
</dbReference>
<dbReference type="InterPro" id="IPR036388">
    <property type="entry name" value="WH-like_DNA-bd_sf"/>
</dbReference>
<keyword evidence="5" id="KW-0472">Membrane</keyword>
<evidence type="ECO:0000256" key="3">
    <source>
        <dbReference type="ARBA" id="ARBA00023163"/>
    </source>
</evidence>
<feature type="transmembrane region" description="Helical" evidence="5">
    <location>
        <begin position="69"/>
        <end position="92"/>
    </location>
</feature>
<evidence type="ECO:0000313" key="7">
    <source>
        <dbReference type="EMBL" id="GCB94691.1"/>
    </source>
</evidence>
<keyword evidence="3" id="KW-0804">Transcription</keyword>
<dbReference type="EMBL" id="BHXC01000007">
    <property type="protein sequence ID" value="GCB94691.1"/>
    <property type="molecule type" value="Genomic_DNA"/>
</dbReference>
<dbReference type="PANTHER" id="PTHR35807:SF1">
    <property type="entry name" value="TRANSCRIPTIONAL REGULATOR REDD"/>
    <property type="match status" value="1"/>
</dbReference>
<dbReference type="InterPro" id="IPR036779">
    <property type="entry name" value="LysM_dom_sf"/>
</dbReference>
<dbReference type="PANTHER" id="PTHR35807">
    <property type="entry name" value="TRANSCRIPTIONAL REGULATOR REDD-RELATED"/>
    <property type="match status" value="1"/>
</dbReference>
<comment type="caution">
    <text evidence="7">The sequence shown here is derived from an EMBL/GenBank/DDBJ whole genome shotgun (WGS) entry which is preliminary data.</text>
</comment>
<dbReference type="AlphaFoldDB" id="A0A401RAL2"/>
<dbReference type="Pfam" id="PF03704">
    <property type="entry name" value="BTAD"/>
    <property type="match status" value="1"/>
</dbReference>
<evidence type="ECO:0000256" key="1">
    <source>
        <dbReference type="ARBA" id="ARBA00023012"/>
    </source>
</evidence>
<dbReference type="Proteomes" id="UP000288351">
    <property type="component" value="Unassembled WGS sequence"/>
</dbReference>
<dbReference type="Gene3D" id="1.10.10.10">
    <property type="entry name" value="Winged helix-like DNA-binding domain superfamily/Winged helix DNA-binding domain"/>
    <property type="match status" value="1"/>
</dbReference>
<dbReference type="SMART" id="SM00257">
    <property type="entry name" value="LysM"/>
    <property type="match status" value="1"/>
</dbReference>
<dbReference type="InterPro" id="IPR011990">
    <property type="entry name" value="TPR-like_helical_dom_sf"/>
</dbReference>
<feature type="transmembrane region" description="Helical" evidence="5">
    <location>
        <begin position="12"/>
        <end position="36"/>
    </location>
</feature>
<protein>
    <submittedName>
        <fullName evidence="7">Transcriptional regulatory protein MoaR1</fullName>
    </submittedName>
</protein>
<dbReference type="SMART" id="SM01043">
    <property type="entry name" value="BTAD"/>
    <property type="match status" value="1"/>
</dbReference>
<evidence type="ECO:0000256" key="2">
    <source>
        <dbReference type="ARBA" id="ARBA00023015"/>
    </source>
</evidence>
<evidence type="ECO:0000256" key="5">
    <source>
        <dbReference type="SAM" id="Phobius"/>
    </source>
</evidence>